<protein>
    <recommendedName>
        <fullName evidence="4">Secreted protein</fullName>
    </recommendedName>
</protein>
<dbReference type="Proteomes" id="UP001431313">
    <property type="component" value="Unassembled WGS sequence"/>
</dbReference>
<dbReference type="EMBL" id="JANUGQ010000001">
    <property type="protein sequence ID" value="MCS0634383.1"/>
    <property type="molecule type" value="Genomic_DNA"/>
</dbReference>
<evidence type="ECO:0000313" key="2">
    <source>
        <dbReference type="EMBL" id="MCS0634383.1"/>
    </source>
</evidence>
<evidence type="ECO:0000256" key="1">
    <source>
        <dbReference type="SAM" id="MobiDB-lite"/>
    </source>
</evidence>
<proteinExistence type="predicted"/>
<feature type="region of interest" description="Disordered" evidence="1">
    <location>
        <begin position="50"/>
        <end position="90"/>
    </location>
</feature>
<gene>
    <name evidence="2" type="ORF">NX801_01615</name>
</gene>
<reference evidence="2" key="1">
    <citation type="submission" date="2022-08" db="EMBL/GenBank/DDBJ databases">
        <authorList>
            <person name="Somphong A."/>
            <person name="Phongsopitanun W."/>
        </authorList>
    </citation>
    <scope>NUCLEOTIDE SEQUENCE</scope>
    <source>
        <strain evidence="2">LP05-1</strain>
    </source>
</reference>
<comment type="caution">
    <text evidence="2">The sequence shown here is derived from an EMBL/GenBank/DDBJ whole genome shotgun (WGS) entry which is preliminary data.</text>
</comment>
<sequence length="90" mass="9451">MAALAWLLIPLFACLGAAIWGGWASRDRTVGDTAELTGYERFRDVMERSAAEKAERAGRAAGADQDERADGPGRTGSAGKPVLEESRAGG</sequence>
<organism evidence="2 3">
    <name type="scientific">Streptomyces pyxinae</name>
    <dbReference type="NCBI Taxonomy" id="2970734"/>
    <lineage>
        <taxon>Bacteria</taxon>
        <taxon>Bacillati</taxon>
        <taxon>Actinomycetota</taxon>
        <taxon>Actinomycetes</taxon>
        <taxon>Kitasatosporales</taxon>
        <taxon>Streptomycetaceae</taxon>
        <taxon>Streptomyces</taxon>
    </lineage>
</organism>
<accession>A0ABT2CAF6</accession>
<evidence type="ECO:0000313" key="3">
    <source>
        <dbReference type="Proteomes" id="UP001431313"/>
    </source>
</evidence>
<evidence type="ECO:0008006" key="4">
    <source>
        <dbReference type="Google" id="ProtNLM"/>
    </source>
</evidence>
<name>A0ABT2CAF6_9ACTN</name>
<dbReference type="RefSeq" id="WP_258784896.1">
    <property type="nucleotide sequence ID" value="NZ_JANUGQ010000001.1"/>
</dbReference>
<keyword evidence="3" id="KW-1185">Reference proteome</keyword>